<dbReference type="InterPro" id="IPR019665">
    <property type="entry name" value="OxRdtase/DH_put_Rossmann_dom"/>
</dbReference>
<dbReference type="InterPro" id="IPR008927">
    <property type="entry name" value="6-PGluconate_DH-like_C_sf"/>
</dbReference>
<dbReference type="InterPro" id="IPR018931">
    <property type="entry name" value="DUF2520"/>
</dbReference>
<dbReference type="AlphaFoldDB" id="K9EEL4"/>
<accession>K9EEL4</accession>
<dbReference type="InterPro" id="IPR036291">
    <property type="entry name" value="NAD(P)-bd_dom_sf"/>
</dbReference>
<dbReference type="Proteomes" id="UP000009888">
    <property type="component" value="Unassembled WGS sequence"/>
</dbReference>
<evidence type="ECO:0008006" key="6">
    <source>
        <dbReference type="Google" id="ProtNLM"/>
    </source>
</evidence>
<feature type="domain" description="Putative oxidoreductase/dehydrogenase Rossmann-like" evidence="2">
    <location>
        <begin position="17"/>
        <end position="137"/>
    </location>
</feature>
<dbReference type="Pfam" id="PF10727">
    <property type="entry name" value="Rossmann-like"/>
    <property type="match status" value="1"/>
</dbReference>
<dbReference type="EMBL" id="AGWL01000002">
    <property type="protein sequence ID" value="EKU95679.1"/>
    <property type="molecule type" value="Genomic_DNA"/>
</dbReference>
<sequence length="345" mass="35113">MSGFSADAADCPEPARRKGRMKIGIISAGKVGAVLGAALRLAGHTIVGAYASSEASKDRLDAMLPGVAALSVEENIARSQMVLLAVPDDALGPLVAGAAKLGLWRPGQLVVHVAGRYGISILDPAAQLGALPLAIHPAMTFSGTSLDLKNLMGCPFAVTGEPMLVPIGQALVSEMGGEPELVEEEDRVLYHAALAHGANHLVTLVTQAQRILRAAGIAQPASYLRPLLSAALDGALNNGEAGLTGPVVRGDAGTVREHLQSLDALAALGSGQSASADMPCGGALDAEGVPGASSADAPSATDFSDIPPTYRSLARATATRARARRALRPEQAEAVLRALEGSPES</sequence>
<dbReference type="SUPFAM" id="SSF48179">
    <property type="entry name" value="6-phosphogluconate dehydrogenase C-terminal domain-like"/>
    <property type="match status" value="1"/>
</dbReference>
<dbReference type="InterPro" id="IPR037108">
    <property type="entry name" value="TM1727-like_C_sf"/>
</dbReference>
<dbReference type="STRING" id="202789.GCA_001457435_01668"/>
<feature type="region of interest" description="Disordered" evidence="1">
    <location>
        <begin position="276"/>
        <end position="310"/>
    </location>
</feature>
<dbReference type="PATRIC" id="fig|883066.3.peg.487"/>
<dbReference type="PANTHER" id="PTHR40459">
    <property type="entry name" value="CONSERVED HYPOTHETICAL ALANINE AND LEUCINE RICH PROTEIN"/>
    <property type="match status" value="1"/>
</dbReference>
<evidence type="ECO:0000256" key="1">
    <source>
        <dbReference type="SAM" id="MobiDB-lite"/>
    </source>
</evidence>
<reference evidence="4 5" key="1">
    <citation type="submission" date="2012-09" db="EMBL/GenBank/DDBJ databases">
        <title>The Genome Sequence of Actinobaculum massiliae ACS-171-V-COL2.</title>
        <authorList>
            <consortium name="The Broad Institute Genome Sequencing Platform"/>
            <person name="Earl A."/>
            <person name="Ward D."/>
            <person name="Feldgarden M."/>
            <person name="Gevers D."/>
            <person name="Saerens B."/>
            <person name="Vaneechoutte M."/>
            <person name="Walker B."/>
            <person name="Young S.K."/>
            <person name="Zeng Q."/>
            <person name="Gargeya S."/>
            <person name="Fitzgerald M."/>
            <person name="Haas B."/>
            <person name="Abouelleil A."/>
            <person name="Alvarado L."/>
            <person name="Arachchi H.M."/>
            <person name="Berlin A."/>
            <person name="Chapman S.B."/>
            <person name="Goldberg J."/>
            <person name="Griggs A."/>
            <person name="Gujja S."/>
            <person name="Hansen M."/>
            <person name="Howarth C."/>
            <person name="Imamovic A."/>
            <person name="Larimer J."/>
            <person name="McCowen C."/>
            <person name="Montmayeur A."/>
            <person name="Murphy C."/>
            <person name="Neiman D."/>
            <person name="Pearson M."/>
            <person name="Priest M."/>
            <person name="Roberts A."/>
            <person name="Saif S."/>
            <person name="Shea T."/>
            <person name="Sisk P."/>
            <person name="Sykes S."/>
            <person name="Wortman J."/>
            <person name="Nusbaum C."/>
            <person name="Birren B."/>
        </authorList>
    </citation>
    <scope>NUCLEOTIDE SEQUENCE [LARGE SCALE GENOMIC DNA]</scope>
    <source>
        <strain evidence="5">ACS-171-V-Col2</strain>
    </source>
</reference>
<organism evidence="4 5">
    <name type="scientific">Actinobaculum massiliense ACS-171-V-Col2</name>
    <dbReference type="NCBI Taxonomy" id="883066"/>
    <lineage>
        <taxon>Bacteria</taxon>
        <taxon>Bacillati</taxon>
        <taxon>Actinomycetota</taxon>
        <taxon>Actinomycetes</taxon>
        <taxon>Actinomycetales</taxon>
        <taxon>Actinomycetaceae</taxon>
        <taxon>Actinobaculum</taxon>
    </lineage>
</organism>
<dbReference type="SUPFAM" id="SSF51735">
    <property type="entry name" value="NAD(P)-binding Rossmann-fold domains"/>
    <property type="match status" value="1"/>
</dbReference>
<gene>
    <name evidence="4" type="ORF">HMPREF9233_00466</name>
</gene>
<evidence type="ECO:0000313" key="4">
    <source>
        <dbReference type="EMBL" id="EKU95679.1"/>
    </source>
</evidence>
<dbReference type="Pfam" id="PF10728">
    <property type="entry name" value="DUF2520"/>
    <property type="match status" value="1"/>
</dbReference>
<evidence type="ECO:0000259" key="2">
    <source>
        <dbReference type="Pfam" id="PF10727"/>
    </source>
</evidence>
<dbReference type="PANTHER" id="PTHR40459:SF1">
    <property type="entry name" value="CONSERVED HYPOTHETICAL ALANINE AND LEUCINE RICH PROTEIN"/>
    <property type="match status" value="1"/>
</dbReference>
<name>K9EEL4_9ACTO</name>
<dbReference type="Gene3D" id="3.40.50.720">
    <property type="entry name" value="NAD(P)-binding Rossmann-like Domain"/>
    <property type="match status" value="1"/>
</dbReference>
<evidence type="ECO:0000259" key="3">
    <source>
        <dbReference type="Pfam" id="PF10728"/>
    </source>
</evidence>
<feature type="domain" description="DUF2520" evidence="3">
    <location>
        <begin position="154"/>
        <end position="263"/>
    </location>
</feature>
<keyword evidence="5" id="KW-1185">Reference proteome</keyword>
<dbReference type="eggNOG" id="COG5495">
    <property type="taxonomic scope" value="Bacteria"/>
</dbReference>
<protein>
    <recommendedName>
        <fullName evidence="6">DUF2520 domain-containing protein</fullName>
    </recommendedName>
</protein>
<dbReference type="HOGENOM" id="CLU_055635_0_0_11"/>
<evidence type="ECO:0000313" key="5">
    <source>
        <dbReference type="Proteomes" id="UP000009888"/>
    </source>
</evidence>
<comment type="caution">
    <text evidence="4">The sequence shown here is derived from an EMBL/GenBank/DDBJ whole genome shotgun (WGS) entry which is preliminary data.</text>
</comment>
<proteinExistence type="predicted"/>
<dbReference type="Gene3D" id="1.10.1040.20">
    <property type="entry name" value="ProC-like, C-terminal domain"/>
    <property type="match status" value="1"/>
</dbReference>